<sequence>MLEILSVNKCKGLDEEAIEKINIPSIILMENAAISIFNEIKNLGNSFLIICGKGNNGGDALALARHLVLAGKDVKVFIIAKDKNYSNDFMINYDILRKILDEQKITLICNESQIDDEVKLNINKYDIVIDGLFGVGLSRDIEGIFQKIIYTINKNANKIISIDAPSGLDCDTGLEKGIAIMADCTYTFEVIKRGFLNYNALRYIGKLKVLNIGIPDIIKKQNTEAVHILEKSEYIKMLPKRKIYGHKGNYGRALIFAGSEGFSGAAYITTECTVRAGAGLTTLICDRNVQGQIATKLIEAMTINYEDDKLYDLIGKADSIAIGPGIGNGIKVKEMVDYIITNSKCPIIVDADGIGIIKENEKLLKRLEGRGVITPHPGEMANFLGMTIEEVEKDRISIAKKVAEKYKIVVLLKGYNTVISDGVSTYINTTGNSKMASGGMGDSLTGIINAFLSQTSKILESTLIGAYIHGYIGDELSESNYIVNARDIINNLPSYIDKLVK</sequence>
<keyword evidence="7 17" id="KW-0067">ATP-binding</keyword>
<feature type="binding site" evidence="18">
    <location>
        <begin position="134"/>
        <end position="140"/>
    </location>
    <ligand>
        <name>(6S)-NADPHX</name>
        <dbReference type="ChEBI" id="CHEBI:64076"/>
    </ligand>
</feature>
<comment type="function">
    <text evidence="17">Catalyzes the dehydration of the S-form of NAD(P)HX at the expense of ADP, which is converted to AMP. Together with NAD(P)HX epimerase, which catalyzes the epimerization of the S- and R-forms, the enzyme allows the repair of both epimers of NAD(P)HX, a damaged form of NAD(P)H that is a result of enzymatic or heat-dependent hydration.</text>
</comment>
<dbReference type="NCBIfam" id="TIGR00197">
    <property type="entry name" value="yjeF_nterm"/>
    <property type="match status" value="1"/>
</dbReference>
<dbReference type="InterPro" id="IPR004443">
    <property type="entry name" value="YjeF_N_dom"/>
</dbReference>
<evidence type="ECO:0000256" key="13">
    <source>
        <dbReference type="ARBA" id="ARBA00023268"/>
    </source>
</evidence>
<feature type="binding site" evidence="17">
    <location>
        <position position="441"/>
    </location>
    <ligand>
        <name>AMP</name>
        <dbReference type="ChEBI" id="CHEBI:456215"/>
    </ligand>
</feature>
<name>A0A2A7MNJ8_9CLOT</name>
<dbReference type="EC" id="4.2.1.136" evidence="19"/>
<evidence type="ECO:0000256" key="8">
    <source>
        <dbReference type="ARBA" id="ARBA00022857"/>
    </source>
</evidence>
<feature type="binding site" evidence="18">
    <location>
        <position position="166"/>
    </location>
    <ligand>
        <name>K(+)</name>
        <dbReference type="ChEBI" id="CHEBI:29103"/>
    </ligand>
</feature>
<dbReference type="GO" id="GO:0052856">
    <property type="term" value="F:NAD(P)HX epimerase activity"/>
    <property type="evidence" value="ECO:0007669"/>
    <property type="project" value="UniProtKB-UniRule"/>
</dbReference>
<dbReference type="HAMAP" id="MF_01965">
    <property type="entry name" value="NADHX_dehydratase"/>
    <property type="match status" value="1"/>
</dbReference>
<dbReference type="SUPFAM" id="SSF64153">
    <property type="entry name" value="YjeF N-terminal domain-like"/>
    <property type="match status" value="1"/>
</dbReference>
<comment type="cofactor">
    <cofactor evidence="18 19">
        <name>K(+)</name>
        <dbReference type="ChEBI" id="CHEBI:29103"/>
    </cofactor>
    <text evidence="18 19">Binds 1 potassium ion per subunit.</text>
</comment>
<comment type="similarity">
    <text evidence="17">Belongs to the NnrD/CARKD family.</text>
</comment>
<feature type="binding site" evidence="18">
    <location>
        <position position="130"/>
    </location>
    <ligand>
        <name>K(+)</name>
        <dbReference type="ChEBI" id="CHEBI:29103"/>
    </ligand>
</feature>
<dbReference type="HAMAP" id="MF_01966">
    <property type="entry name" value="NADHX_epimerase"/>
    <property type="match status" value="1"/>
</dbReference>
<evidence type="ECO:0000259" key="21">
    <source>
        <dbReference type="PROSITE" id="PS51385"/>
    </source>
</evidence>
<evidence type="ECO:0000256" key="7">
    <source>
        <dbReference type="ARBA" id="ARBA00022840"/>
    </source>
</evidence>
<evidence type="ECO:0000256" key="17">
    <source>
        <dbReference type="HAMAP-Rule" id="MF_01965"/>
    </source>
</evidence>
<feature type="binding site" evidence="17">
    <location>
        <position position="442"/>
    </location>
    <ligand>
        <name>(6S)-NADPHX</name>
        <dbReference type="ChEBI" id="CHEBI:64076"/>
    </ligand>
</feature>
<comment type="caution">
    <text evidence="22">The sequence shown here is derived from an EMBL/GenBank/DDBJ whole genome shotgun (WGS) entry which is preliminary data.</text>
</comment>
<keyword evidence="23" id="KW-1185">Reference proteome</keyword>
<comment type="function">
    <text evidence="18">Catalyzes the epimerization of the S- and R-forms of NAD(P)HX, a damaged form of NAD(P)H that is a result of enzymatic or heat-dependent hydration. This is a prerequisite for the S-specific NAD(P)H-hydrate dehydratase to allow the repair of both epimers of NAD(P)HX.</text>
</comment>
<proteinExistence type="inferred from homology"/>
<dbReference type="Gene3D" id="3.40.1190.20">
    <property type="match status" value="1"/>
</dbReference>
<dbReference type="Pfam" id="PF01256">
    <property type="entry name" value="Carb_kinase"/>
    <property type="match status" value="1"/>
</dbReference>
<dbReference type="PROSITE" id="PS51383">
    <property type="entry name" value="YJEF_C_3"/>
    <property type="match status" value="1"/>
</dbReference>
<keyword evidence="13" id="KW-0511">Multifunctional enzyme</keyword>
<comment type="catalytic activity">
    <reaction evidence="16 17 19">
        <text>(6S)-NADPHX + ADP = AMP + phosphate + NADPH + H(+)</text>
        <dbReference type="Rhea" id="RHEA:32235"/>
        <dbReference type="ChEBI" id="CHEBI:15378"/>
        <dbReference type="ChEBI" id="CHEBI:43474"/>
        <dbReference type="ChEBI" id="CHEBI:57783"/>
        <dbReference type="ChEBI" id="CHEBI:64076"/>
        <dbReference type="ChEBI" id="CHEBI:456215"/>
        <dbReference type="ChEBI" id="CHEBI:456216"/>
        <dbReference type="EC" id="4.2.1.136"/>
    </reaction>
</comment>
<dbReference type="CDD" id="cd01171">
    <property type="entry name" value="YXKO-related"/>
    <property type="match status" value="1"/>
</dbReference>
<dbReference type="Proteomes" id="UP000220840">
    <property type="component" value="Unassembled WGS sequence"/>
</dbReference>
<keyword evidence="11 18" id="KW-0413">Isomerase</keyword>
<accession>A0A2A7MNJ8</accession>
<feature type="binding site" evidence="17">
    <location>
        <begin position="413"/>
        <end position="417"/>
    </location>
    <ligand>
        <name>AMP</name>
        <dbReference type="ChEBI" id="CHEBI:456215"/>
    </ligand>
</feature>
<dbReference type="PROSITE" id="PS51385">
    <property type="entry name" value="YJEF_N"/>
    <property type="match status" value="1"/>
</dbReference>
<dbReference type="PANTHER" id="PTHR12592">
    <property type="entry name" value="ATP-DEPENDENT (S)-NAD(P)H-HYDRATE DEHYDRATASE FAMILY MEMBER"/>
    <property type="match status" value="1"/>
</dbReference>
<keyword evidence="10 17" id="KW-0520">NAD</keyword>
<evidence type="ECO:0000256" key="4">
    <source>
        <dbReference type="ARBA" id="ARBA00009524"/>
    </source>
</evidence>
<dbReference type="InterPro" id="IPR036652">
    <property type="entry name" value="YjeF_N_dom_sf"/>
</dbReference>
<evidence type="ECO:0000259" key="20">
    <source>
        <dbReference type="PROSITE" id="PS51383"/>
    </source>
</evidence>
<comment type="catalytic activity">
    <reaction evidence="1 18 19">
        <text>(6R)-NADHX = (6S)-NADHX</text>
        <dbReference type="Rhea" id="RHEA:32215"/>
        <dbReference type="ChEBI" id="CHEBI:64074"/>
        <dbReference type="ChEBI" id="CHEBI:64075"/>
        <dbReference type="EC" id="5.1.99.6"/>
    </reaction>
</comment>
<feature type="binding site" evidence="18">
    <location>
        <begin position="55"/>
        <end position="59"/>
    </location>
    <ligand>
        <name>(6S)-NADPHX</name>
        <dbReference type="ChEBI" id="CHEBI:64076"/>
    </ligand>
</feature>
<comment type="similarity">
    <text evidence="4 19">In the C-terminal section; belongs to the NnrD/CARKD family.</text>
</comment>
<organism evidence="22 23">
    <name type="scientific">Clostridium neonatale</name>
    <dbReference type="NCBI Taxonomy" id="137838"/>
    <lineage>
        <taxon>Bacteria</taxon>
        <taxon>Bacillati</taxon>
        <taxon>Bacillota</taxon>
        <taxon>Clostridia</taxon>
        <taxon>Eubacteriales</taxon>
        <taxon>Clostridiaceae</taxon>
        <taxon>Clostridium</taxon>
    </lineage>
</organism>
<dbReference type="OrthoDB" id="9806925at2"/>
<dbReference type="NCBIfam" id="TIGR00196">
    <property type="entry name" value="yjeF_cterm"/>
    <property type="match status" value="1"/>
</dbReference>
<evidence type="ECO:0000256" key="10">
    <source>
        <dbReference type="ARBA" id="ARBA00023027"/>
    </source>
</evidence>
<dbReference type="InterPro" id="IPR000631">
    <property type="entry name" value="CARKD"/>
</dbReference>
<dbReference type="PIRSF" id="PIRSF017184">
    <property type="entry name" value="Nnr"/>
    <property type="match status" value="1"/>
</dbReference>
<comment type="function">
    <text evidence="14 19">Bifunctional enzyme that catalyzes the epimerization of the S- and R-forms of NAD(P)HX and the dehydration of the S-form of NAD(P)HX at the expense of ADP, which is converted to AMP. This allows the repair of both epimers of NAD(P)HX, a damaged form of NAD(P)H that is a result of enzymatic or heat-dependent hydration.</text>
</comment>
<dbReference type="EC" id="5.1.99.6" evidence="19"/>
<evidence type="ECO:0000256" key="2">
    <source>
        <dbReference type="ARBA" id="ARBA00000909"/>
    </source>
</evidence>
<feature type="binding site" evidence="18">
    <location>
        <position position="163"/>
    </location>
    <ligand>
        <name>(6S)-NADPHX</name>
        <dbReference type="ChEBI" id="CHEBI:64076"/>
    </ligand>
</feature>
<comment type="catalytic activity">
    <reaction evidence="2 18 19">
        <text>(6R)-NADPHX = (6S)-NADPHX</text>
        <dbReference type="Rhea" id="RHEA:32227"/>
        <dbReference type="ChEBI" id="CHEBI:64076"/>
        <dbReference type="ChEBI" id="CHEBI:64077"/>
        <dbReference type="EC" id="5.1.99.6"/>
    </reaction>
</comment>
<feature type="domain" description="YjeF C-terminal" evidence="20">
    <location>
        <begin position="230"/>
        <end position="499"/>
    </location>
</feature>
<keyword evidence="6 17" id="KW-0547">Nucleotide-binding</keyword>
<comment type="caution">
    <text evidence="18">Lacks conserved residue(s) required for the propagation of feature annotation.</text>
</comment>
<protein>
    <recommendedName>
        <fullName evidence="19">Bifunctional NAD(P)H-hydrate repair enzyme</fullName>
    </recommendedName>
    <alternativeName>
        <fullName evidence="19">Nicotinamide nucleotide repair protein</fullName>
    </alternativeName>
    <domain>
        <recommendedName>
            <fullName evidence="19">ADP-dependent (S)-NAD(P)H-hydrate dehydratase</fullName>
            <ecNumber evidence="19">4.2.1.136</ecNumber>
        </recommendedName>
        <alternativeName>
            <fullName evidence="19">ADP-dependent NAD(P)HX dehydratase</fullName>
        </alternativeName>
    </domain>
    <domain>
        <recommendedName>
            <fullName evidence="19">NAD(P)H-hydrate epimerase</fullName>
            <ecNumber evidence="19">5.1.99.6</ecNumber>
        </recommendedName>
    </domain>
</protein>
<dbReference type="PANTHER" id="PTHR12592:SF0">
    <property type="entry name" value="ATP-DEPENDENT (S)-NAD(P)H-HYDRATE DEHYDRATASE"/>
    <property type="match status" value="1"/>
</dbReference>
<evidence type="ECO:0000313" key="22">
    <source>
        <dbReference type="EMBL" id="PEG32698.1"/>
    </source>
</evidence>
<feature type="binding site" evidence="17">
    <location>
        <position position="325"/>
    </location>
    <ligand>
        <name>(6S)-NADPHX</name>
        <dbReference type="ChEBI" id="CHEBI:64076"/>
    </ligand>
</feature>
<feature type="binding site" evidence="17">
    <location>
        <position position="265"/>
    </location>
    <ligand>
        <name>(6S)-NADPHX</name>
        <dbReference type="ChEBI" id="CHEBI:64076"/>
    </ligand>
</feature>
<comment type="similarity">
    <text evidence="3 19">In the N-terminal section; belongs to the NnrE/AIBP family.</text>
</comment>
<dbReference type="STRING" id="137838.GCA_001458595_04234"/>
<comment type="cofactor">
    <cofactor evidence="17">
        <name>Mg(2+)</name>
        <dbReference type="ChEBI" id="CHEBI:18420"/>
    </cofactor>
</comment>
<dbReference type="GO" id="GO:0046872">
    <property type="term" value="F:metal ion binding"/>
    <property type="evidence" value="ECO:0007669"/>
    <property type="project" value="UniProtKB-UniRule"/>
</dbReference>
<dbReference type="AlphaFoldDB" id="A0A2A7MNJ8"/>
<evidence type="ECO:0000256" key="6">
    <source>
        <dbReference type="ARBA" id="ARBA00022741"/>
    </source>
</evidence>
<feature type="binding site" evidence="18">
    <location>
        <position position="56"/>
    </location>
    <ligand>
        <name>K(+)</name>
        <dbReference type="ChEBI" id="CHEBI:29103"/>
    </ligand>
</feature>
<evidence type="ECO:0000256" key="15">
    <source>
        <dbReference type="ARBA" id="ARBA00048238"/>
    </source>
</evidence>
<evidence type="ECO:0000256" key="12">
    <source>
        <dbReference type="ARBA" id="ARBA00023239"/>
    </source>
</evidence>
<dbReference type="GO" id="GO:0005524">
    <property type="term" value="F:ATP binding"/>
    <property type="evidence" value="ECO:0007669"/>
    <property type="project" value="UniProtKB-UniRule"/>
</dbReference>
<keyword evidence="8 17" id="KW-0521">NADP</keyword>
<comment type="subunit">
    <text evidence="17">Homotetramer.</text>
</comment>
<dbReference type="SUPFAM" id="SSF53613">
    <property type="entry name" value="Ribokinase-like"/>
    <property type="match status" value="1"/>
</dbReference>
<evidence type="ECO:0000256" key="18">
    <source>
        <dbReference type="HAMAP-Rule" id="MF_01966"/>
    </source>
</evidence>
<comment type="similarity">
    <text evidence="18">Belongs to the NnrE/AIBP family.</text>
</comment>
<keyword evidence="5 18" id="KW-0479">Metal-binding</keyword>
<dbReference type="EMBL" id="PDCJ01000001">
    <property type="protein sequence ID" value="PEG32698.1"/>
    <property type="molecule type" value="Genomic_DNA"/>
</dbReference>
<evidence type="ECO:0000256" key="3">
    <source>
        <dbReference type="ARBA" id="ARBA00006001"/>
    </source>
</evidence>
<evidence type="ECO:0000256" key="16">
    <source>
        <dbReference type="ARBA" id="ARBA00049209"/>
    </source>
</evidence>
<evidence type="ECO:0000256" key="19">
    <source>
        <dbReference type="PIRNR" id="PIRNR017184"/>
    </source>
</evidence>
<dbReference type="RefSeq" id="WP_058296840.1">
    <property type="nucleotide sequence ID" value="NZ_CAKJVD010000044.1"/>
</dbReference>
<dbReference type="GO" id="GO:0110051">
    <property type="term" value="P:metabolite repair"/>
    <property type="evidence" value="ECO:0007669"/>
    <property type="project" value="TreeGrafter"/>
</dbReference>
<dbReference type="GO" id="GO:0052855">
    <property type="term" value="F:ADP-dependent NAD(P)H-hydrate dehydratase activity"/>
    <property type="evidence" value="ECO:0007669"/>
    <property type="project" value="UniProtKB-UniRule"/>
</dbReference>
<reference evidence="22 23" key="1">
    <citation type="submission" date="2017-10" db="EMBL/GenBank/DDBJ databases">
        <title>Effective Description of Clostridium neonatale sp. nov. linked to necrotizing enterocolitis in neonates and a clarification of species assignable to the genus Clostridium (Prazmowski 1880) emend. Lawson and Rainey 2016.</title>
        <authorList>
            <person name="Bernard K."/>
            <person name="Burdz T."/>
            <person name="Wiebe D."/>
            <person name="Balcewich B."/>
            <person name="Alfa M."/>
            <person name="Bernier A.-M."/>
        </authorList>
    </citation>
    <scope>NUCLEOTIDE SEQUENCE [LARGE SCALE GENOMIC DNA]</scope>
    <source>
        <strain evidence="22 23">LCDC99A005</strain>
    </source>
</reference>
<feature type="domain" description="YjeF N-terminal" evidence="21">
    <location>
        <begin position="10"/>
        <end position="220"/>
    </location>
</feature>
<evidence type="ECO:0000256" key="1">
    <source>
        <dbReference type="ARBA" id="ARBA00000013"/>
    </source>
</evidence>
<comment type="catalytic activity">
    <reaction evidence="15 17 19">
        <text>(6S)-NADHX + ADP = AMP + phosphate + NADH + H(+)</text>
        <dbReference type="Rhea" id="RHEA:32223"/>
        <dbReference type="ChEBI" id="CHEBI:15378"/>
        <dbReference type="ChEBI" id="CHEBI:43474"/>
        <dbReference type="ChEBI" id="CHEBI:57945"/>
        <dbReference type="ChEBI" id="CHEBI:64074"/>
        <dbReference type="ChEBI" id="CHEBI:456215"/>
        <dbReference type="ChEBI" id="CHEBI:456216"/>
        <dbReference type="EC" id="4.2.1.136"/>
    </reaction>
</comment>
<evidence type="ECO:0000313" key="23">
    <source>
        <dbReference type="Proteomes" id="UP000220840"/>
    </source>
</evidence>
<dbReference type="Gene3D" id="3.40.50.10260">
    <property type="entry name" value="YjeF N-terminal domain"/>
    <property type="match status" value="1"/>
</dbReference>
<dbReference type="Pfam" id="PF03853">
    <property type="entry name" value="YjeF_N"/>
    <property type="match status" value="1"/>
</dbReference>
<evidence type="ECO:0000256" key="14">
    <source>
        <dbReference type="ARBA" id="ARBA00025153"/>
    </source>
</evidence>
<evidence type="ECO:0000256" key="11">
    <source>
        <dbReference type="ARBA" id="ARBA00023235"/>
    </source>
</evidence>
<keyword evidence="12 17" id="KW-0456">Lyase</keyword>
<keyword evidence="9 18" id="KW-0630">Potassium</keyword>
<dbReference type="GeneID" id="68879220"/>
<dbReference type="InterPro" id="IPR030677">
    <property type="entry name" value="Nnr"/>
</dbReference>
<evidence type="ECO:0000256" key="9">
    <source>
        <dbReference type="ARBA" id="ARBA00022958"/>
    </source>
</evidence>
<gene>
    <name evidence="17" type="primary">nnrD</name>
    <name evidence="18" type="synonym">nnrE</name>
    <name evidence="22" type="ORF">CQ394_13700</name>
</gene>
<feature type="binding site" evidence="17">
    <location>
        <position position="376"/>
    </location>
    <ligand>
        <name>(6S)-NADPHX</name>
        <dbReference type="ChEBI" id="CHEBI:64076"/>
    </ligand>
</feature>
<evidence type="ECO:0000256" key="5">
    <source>
        <dbReference type="ARBA" id="ARBA00022723"/>
    </source>
</evidence>
<dbReference type="GO" id="GO:0046496">
    <property type="term" value="P:nicotinamide nucleotide metabolic process"/>
    <property type="evidence" value="ECO:0007669"/>
    <property type="project" value="UniProtKB-UniRule"/>
</dbReference>
<dbReference type="InterPro" id="IPR029056">
    <property type="entry name" value="Ribokinase-like"/>
</dbReference>